<gene>
    <name evidence="4" type="ORF">IPN02_00140</name>
</gene>
<feature type="compositionally biased region" description="Basic and acidic residues" evidence="2">
    <location>
        <begin position="1"/>
        <end position="12"/>
    </location>
</feature>
<dbReference type="AlphaFoldDB" id="A0A936NA15"/>
<dbReference type="PROSITE" id="PS50005">
    <property type="entry name" value="TPR"/>
    <property type="match status" value="1"/>
</dbReference>
<dbReference type="SUPFAM" id="SSF48452">
    <property type="entry name" value="TPR-like"/>
    <property type="match status" value="1"/>
</dbReference>
<evidence type="ECO:0000256" key="1">
    <source>
        <dbReference type="PROSITE-ProRule" id="PRU00339"/>
    </source>
</evidence>
<feature type="transmembrane region" description="Helical" evidence="3">
    <location>
        <begin position="189"/>
        <end position="209"/>
    </location>
</feature>
<dbReference type="EMBL" id="JADJZA010000001">
    <property type="protein sequence ID" value="MBK9295296.1"/>
    <property type="molecule type" value="Genomic_DNA"/>
</dbReference>
<feature type="region of interest" description="Disordered" evidence="2">
    <location>
        <begin position="429"/>
        <end position="450"/>
    </location>
</feature>
<name>A0A936NA15_9ACTN</name>
<evidence type="ECO:0000256" key="3">
    <source>
        <dbReference type="SAM" id="Phobius"/>
    </source>
</evidence>
<dbReference type="InterPro" id="IPR019734">
    <property type="entry name" value="TPR_rpt"/>
</dbReference>
<dbReference type="Gene3D" id="1.25.40.10">
    <property type="entry name" value="Tetratricopeptide repeat domain"/>
    <property type="match status" value="2"/>
</dbReference>
<keyword evidence="3" id="KW-0472">Membrane</keyword>
<feature type="region of interest" description="Disordered" evidence="2">
    <location>
        <begin position="1"/>
        <end position="20"/>
    </location>
</feature>
<protein>
    <recommendedName>
        <fullName evidence="6">Tetratricopeptide repeat protein</fullName>
    </recommendedName>
</protein>
<organism evidence="4 5">
    <name type="scientific">Candidatus Neomicrothrix subdominans</name>
    <dbReference type="NCBI Taxonomy" id="2954438"/>
    <lineage>
        <taxon>Bacteria</taxon>
        <taxon>Bacillati</taxon>
        <taxon>Actinomycetota</taxon>
        <taxon>Acidimicrobiia</taxon>
        <taxon>Acidimicrobiales</taxon>
        <taxon>Microthrixaceae</taxon>
        <taxon>Candidatus Neomicrothrix</taxon>
    </lineage>
</organism>
<evidence type="ECO:0008006" key="6">
    <source>
        <dbReference type="Google" id="ProtNLM"/>
    </source>
</evidence>
<keyword evidence="3" id="KW-1133">Transmembrane helix</keyword>
<accession>A0A936NA15</accession>
<evidence type="ECO:0000313" key="4">
    <source>
        <dbReference type="EMBL" id="MBK9295296.1"/>
    </source>
</evidence>
<sequence length="541" mass="57568">MNDRKLDDRTPDERDELSESDPYKRRVAVVLAVLGLLGAWIGVLRVDSGNRESYYARETTRAAAESMSANISKGSLDGLETDLDAEADALEGDAGFDPVGLPSDVGEVDRDLASGDAAAGLDAGRRDELRRRLTLRAERDRLRRKALAETRVGYNNRTSQYETVLTTLGVALFLVGFTLVLNRRTRPPVLVPGLILAVYVAGWALWIHAKDIPSTPTAAIDAAAVGATHAAFGEHDKATAAFDRAIAADPDFVAAYNGRSVASFLITNPDFLETLAVIDANTPEADQAQADAETAVSLSNEQDFTSLFLSGLYRFYDDDFDWSARRMRQALEVNDRAPEAYLSLAAAELARGNTDEAVDQLAAGVKLLGPAEDSAEARQLAADLFTLLEQVDLAVPQHSDGTDEVRALLAAGEARLVFGDLAEPAPEGGSFTLESSNFDQDAPGQGAPDGNDRATLSIELGYAELPPDSAVSLYVFEQPAPGAAFVQRAELARFSTVGGSGTLSGSASLQPRCTPVAFRYDVYVNGAPVTSFDAPGGTATC</sequence>
<evidence type="ECO:0000313" key="5">
    <source>
        <dbReference type="Proteomes" id="UP000727993"/>
    </source>
</evidence>
<feature type="transmembrane region" description="Helical" evidence="3">
    <location>
        <begin position="164"/>
        <end position="182"/>
    </location>
</feature>
<reference evidence="4 5" key="1">
    <citation type="submission" date="2020-10" db="EMBL/GenBank/DDBJ databases">
        <title>Connecting structure to function with the recovery of over 1000 high-quality activated sludge metagenome-assembled genomes encoding full-length rRNA genes using long-read sequencing.</title>
        <authorList>
            <person name="Singleton C.M."/>
            <person name="Petriglieri F."/>
            <person name="Kristensen J.M."/>
            <person name="Kirkegaard R.H."/>
            <person name="Michaelsen T.Y."/>
            <person name="Andersen M.H."/>
            <person name="Karst S.M."/>
            <person name="Dueholm M.S."/>
            <person name="Nielsen P.H."/>
            <person name="Albertsen M."/>
        </authorList>
    </citation>
    <scope>NUCLEOTIDE SEQUENCE [LARGE SCALE GENOMIC DNA]</scope>
    <source>
        <strain evidence="4">Lyne_18-Q3-R50-59_MAXAC.006</strain>
    </source>
</reference>
<feature type="repeat" description="TPR" evidence="1">
    <location>
        <begin position="219"/>
        <end position="252"/>
    </location>
</feature>
<dbReference type="InterPro" id="IPR011990">
    <property type="entry name" value="TPR-like_helical_dom_sf"/>
</dbReference>
<dbReference type="Proteomes" id="UP000727993">
    <property type="component" value="Unassembled WGS sequence"/>
</dbReference>
<keyword evidence="3" id="KW-0812">Transmembrane</keyword>
<proteinExistence type="predicted"/>
<keyword evidence="1" id="KW-0802">TPR repeat</keyword>
<comment type="caution">
    <text evidence="4">The sequence shown here is derived from an EMBL/GenBank/DDBJ whole genome shotgun (WGS) entry which is preliminary data.</text>
</comment>
<evidence type="ECO:0000256" key="2">
    <source>
        <dbReference type="SAM" id="MobiDB-lite"/>
    </source>
</evidence>
<feature type="transmembrane region" description="Helical" evidence="3">
    <location>
        <begin position="27"/>
        <end position="46"/>
    </location>
</feature>